<dbReference type="GO" id="GO:0055085">
    <property type="term" value="P:transmembrane transport"/>
    <property type="evidence" value="ECO:0007669"/>
    <property type="project" value="InterPro"/>
</dbReference>
<evidence type="ECO:0000256" key="5">
    <source>
        <dbReference type="SAM" id="MobiDB-lite"/>
    </source>
</evidence>
<feature type="transmembrane region" description="Helical" evidence="6">
    <location>
        <begin position="427"/>
        <end position="448"/>
    </location>
</feature>
<dbReference type="RefSeq" id="XP_046054023.1">
    <property type="nucleotide sequence ID" value="XM_046186958.1"/>
</dbReference>
<feature type="transmembrane region" description="Helical" evidence="6">
    <location>
        <begin position="39"/>
        <end position="64"/>
    </location>
</feature>
<dbReference type="PANTHER" id="PTHR31794:SF2">
    <property type="entry name" value="AUXIN EFFLUX TRANSPORTER FAMILY PROTEIN (EUROFUNG)"/>
    <property type="match status" value="1"/>
</dbReference>
<comment type="caution">
    <text evidence="7">The sequence shown here is derived from an EMBL/GenBank/DDBJ whole genome shotgun (WGS) entry which is preliminary data.</text>
</comment>
<evidence type="ECO:0000313" key="8">
    <source>
        <dbReference type="Proteomes" id="UP000720189"/>
    </source>
</evidence>
<evidence type="ECO:0000256" key="6">
    <source>
        <dbReference type="SAM" id="Phobius"/>
    </source>
</evidence>
<evidence type="ECO:0000256" key="1">
    <source>
        <dbReference type="ARBA" id="ARBA00004141"/>
    </source>
</evidence>
<dbReference type="AlphaFoldDB" id="A0A9P9KKN0"/>
<protein>
    <submittedName>
        <fullName evidence="7">Auxin efflux carrier</fullName>
    </submittedName>
</protein>
<feature type="transmembrane region" description="Helical" evidence="6">
    <location>
        <begin position="76"/>
        <end position="95"/>
    </location>
</feature>
<name>A0A9P9KKN0_FUSRE</name>
<dbReference type="GO" id="GO:0005783">
    <property type="term" value="C:endoplasmic reticulum"/>
    <property type="evidence" value="ECO:0007669"/>
    <property type="project" value="TreeGrafter"/>
</dbReference>
<keyword evidence="4 6" id="KW-0472">Membrane</keyword>
<feature type="transmembrane region" description="Helical" evidence="6">
    <location>
        <begin position="505"/>
        <end position="523"/>
    </location>
</feature>
<feature type="transmembrane region" description="Helical" evidence="6">
    <location>
        <begin position="385"/>
        <end position="407"/>
    </location>
</feature>
<dbReference type="InterPro" id="IPR004776">
    <property type="entry name" value="Mem_transp_PIN-like"/>
</dbReference>
<feature type="transmembrane region" description="Helical" evidence="6">
    <location>
        <begin position="107"/>
        <end position="128"/>
    </location>
</feature>
<organism evidence="7 8">
    <name type="scientific">Fusarium redolens</name>
    <dbReference type="NCBI Taxonomy" id="48865"/>
    <lineage>
        <taxon>Eukaryota</taxon>
        <taxon>Fungi</taxon>
        <taxon>Dikarya</taxon>
        <taxon>Ascomycota</taxon>
        <taxon>Pezizomycotina</taxon>
        <taxon>Sordariomycetes</taxon>
        <taxon>Hypocreomycetidae</taxon>
        <taxon>Hypocreales</taxon>
        <taxon>Nectriaceae</taxon>
        <taxon>Fusarium</taxon>
        <taxon>Fusarium redolens species complex</taxon>
    </lineage>
</organism>
<keyword evidence="2 6" id="KW-0812">Transmembrane</keyword>
<feature type="region of interest" description="Disordered" evidence="5">
    <location>
        <begin position="226"/>
        <end position="272"/>
    </location>
</feature>
<evidence type="ECO:0000256" key="4">
    <source>
        <dbReference type="ARBA" id="ARBA00023136"/>
    </source>
</evidence>
<dbReference type="GO" id="GO:0016020">
    <property type="term" value="C:membrane"/>
    <property type="evidence" value="ECO:0007669"/>
    <property type="project" value="UniProtKB-SubCell"/>
</dbReference>
<dbReference type="EMBL" id="JAGMUX010000003">
    <property type="protein sequence ID" value="KAH7265288.1"/>
    <property type="molecule type" value="Genomic_DNA"/>
</dbReference>
<feature type="compositionally biased region" description="Basic and acidic residues" evidence="5">
    <location>
        <begin position="226"/>
        <end position="238"/>
    </location>
</feature>
<evidence type="ECO:0000256" key="2">
    <source>
        <dbReference type="ARBA" id="ARBA00022692"/>
    </source>
</evidence>
<feature type="transmembrane region" description="Helical" evidence="6">
    <location>
        <begin position="544"/>
        <end position="563"/>
    </location>
</feature>
<dbReference type="GeneID" id="70216912"/>
<dbReference type="Pfam" id="PF03547">
    <property type="entry name" value="Mem_trans"/>
    <property type="match status" value="1"/>
</dbReference>
<dbReference type="PANTHER" id="PTHR31794">
    <property type="entry name" value="AUXIN EFFLUX TRANSPORTER FAMILY PROTEIN (EUROFUNG)"/>
    <property type="match status" value="1"/>
</dbReference>
<comment type="subcellular location">
    <subcellularLocation>
        <location evidence="1">Membrane</location>
        <topology evidence="1">Multi-pass membrane protein</topology>
    </subcellularLocation>
</comment>
<proteinExistence type="predicted"/>
<reference evidence="7" key="1">
    <citation type="journal article" date="2021" name="Nat. Commun.">
        <title>Genetic determinants of endophytism in the Arabidopsis root mycobiome.</title>
        <authorList>
            <person name="Mesny F."/>
            <person name="Miyauchi S."/>
            <person name="Thiergart T."/>
            <person name="Pickel B."/>
            <person name="Atanasova L."/>
            <person name="Karlsson M."/>
            <person name="Huettel B."/>
            <person name="Barry K.W."/>
            <person name="Haridas S."/>
            <person name="Chen C."/>
            <person name="Bauer D."/>
            <person name="Andreopoulos W."/>
            <person name="Pangilinan J."/>
            <person name="LaButti K."/>
            <person name="Riley R."/>
            <person name="Lipzen A."/>
            <person name="Clum A."/>
            <person name="Drula E."/>
            <person name="Henrissat B."/>
            <person name="Kohler A."/>
            <person name="Grigoriev I.V."/>
            <person name="Martin F.M."/>
            <person name="Hacquard S."/>
        </authorList>
    </citation>
    <scope>NUCLEOTIDE SEQUENCE</scope>
    <source>
        <strain evidence="7">MPI-CAGE-AT-0023</strain>
    </source>
</reference>
<evidence type="ECO:0000256" key="3">
    <source>
        <dbReference type="ARBA" id="ARBA00022989"/>
    </source>
</evidence>
<accession>A0A9P9KKN0</accession>
<dbReference type="Proteomes" id="UP000720189">
    <property type="component" value="Unassembled WGS sequence"/>
</dbReference>
<keyword evidence="3 6" id="KW-1133">Transmembrane helix</keyword>
<sequence>MASWKSFSVPSFRLTQLAQDAYELPLQTLANTHESHPSIGHLCLLVFEAVLEVVCVSLPGYIVARLGHFDAEKQKFLANLNVMLFTPCLIFTKLASQLNAEKLSDLAIIPVIFVVQTFVSWVVSYVVAKLFRFNRRASNFVTAMGVFGNSNSLPISLVLSLSQTLKGLHWDKVPGDNDDEVGARGILYLLIFQQLGQLVRWSWGYHVLLAPKDKYPEYREEIAEEGQRYHDDENHDDYQTAPLIDGLDGETEDEGDNHSIDSQNYDPAGRTPVANASKVSLAVSSDDEFLPKKPHFKNSQEQTDVVAPLNGNEGGMDSFPRVPALEDQDEPTGIADRTKSAIKSPFIRLGKATSQALSNWYQKSPALVKSSLKFTKRMAGKLNNFIWEFMNPPLWAMLIAILVASIPALQRLFFEEGSFVQNSVTNAVRSSGDVAVPLILVVLGANLARNTMAKDEALDPEEERIGNKLLIASLLCRMVLPTAIMAPMLALMAKYVPVSILDDPIFVIVCFLLTGAPSALQLAQICQINSVFEKTMGRILFQSYVIWILPSTLILVMMALEVVEWAR</sequence>
<keyword evidence="8" id="KW-1185">Reference proteome</keyword>
<feature type="transmembrane region" description="Helical" evidence="6">
    <location>
        <begin position="469"/>
        <end position="493"/>
    </location>
</feature>
<dbReference type="OrthoDB" id="2499604at2759"/>
<gene>
    <name evidence="7" type="ORF">BKA55DRAFT_502837</name>
</gene>
<evidence type="ECO:0000313" key="7">
    <source>
        <dbReference type="EMBL" id="KAH7265288.1"/>
    </source>
</evidence>